<comment type="caution">
    <text evidence="3">The sequence shown here is derived from an EMBL/GenBank/DDBJ whole genome shotgun (WGS) entry which is preliminary data.</text>
</comment>
<dbReference type="Gene3D" id="1.10.150.130">
    <property type="match status" value="1"/>
</dbReference>
<evidence type="ECO:0000256" key="2">
    <source>
        <dbReference type="SAM" id="MobiDB-lite"/>
    </source>
</evidence>
<dbReference type="InterPro" id="IPR011010">
    <property type="entry name" value="DNA_brk_join_enz"/>
</dbReference>
<feature type="region of interest" description="Disordered" evidence="2">
    <location>
        <begin position="89"/>
        <end position="120"/>
    </location>
</feature>
<keyword evidence="4" id="KW-1185">Reference proteome</keyword>
<evidence type="ECO:0000256" key="1">
    <source>
        <dbReference type="ARBA" id="ARBA00023125"/>
    </source>
</evidence>
<proteinExistence type="predicted"/>
<keyword evidence="1" id="KW-0238">DNA-binding</keyword>
<protein>
    <recommendedName>
        <fullName evidence="5">Integrase SAM-like N-terminal domain-containing protein</fullName>
    </recommendedName>
</protein>
<dbReference type="RefSeq" id="WP_345002017.1">
    <property type="nucleotide sequence ID" value="NZ_BAAAXV010000009.1"/>
</dbReference>
<feature type="compositionally biased region" description="Polar residues" evidence="2">
    <location>
        <begin position="101"/>
        <end position="120"/>
    </location>
</feature>
<gene>
    <name evidence="3" type="ORF">ACFFSA_02840</name>
</gene>
<organism evidence="3 4">
    <name type="scientific">Nonomuraea helvata</name>
    <dbReference type="NCBI Taxonomy" id="37484"/>
    <lineage>
        <taxon>Bacteria</taxon>
        <taxon>Bacillati</taxon>
        <taxon>Actinomycetota</taxon>
        <taxon>Actinomycetes</taxon>
        <taxon>Streptosporangiales</taxon>
        <taxon>Streptosporangiaceae</taxon>
        <taxon>Nonomuraea</taxon>
    </lineage>
</organism>
<evidence type="ECO:0000313" key="3">
    <source>
        <dbReference type="EMBL" id="MFB9622007.1"/>
    </source>
</evidence>
<reference evidence="3 4" key="1">
    <citation type="submission" date="2024-09" db="EMBL/GenBank/DDBJ databases">
        <authorList>
            <person name="Sun Q."/>
            <person name="Mori K."/>
        </authorList>
    </citation>
    <scope>NUCLEOTIDE SEQUENCE [LARGE SCALE GENOMIC DNA]</scope>
    <source>
        <strain evidence="3 4">JCM 3143</strain>
    </source>
</reference>
<accession>A0ABV5RRG3</accession>
<dbReference type="SUPFAM" id="SSF56349">
    <property type="entry name" value="DNA breaking-rejoining enzymes"/>
    <property type="match status" value="1"/>
</dbReference>
<evidence type="ECO:0000313" key="4">
    <source>
        <dbReference type="Proteomes" id="UP001589532"/>
    </source>
</evidence>
<evidence type="ECO:0008006" key="5">
    <source>
        <dbReference type="Google" id="ProtNLM"/>
    </source>
</evidence>
<name>A0ABV5RRG3_9ACTN</name>
<sequence length="120" mass="13239">MARTSSYAELIIVPGITKLRILAETHVIPGLGKIKLQHLRADHVDEWLDQLASKLASTTLREIHSVLKRAIRQAQARDMVLRNVAELVTTPTGTDGRPSKALTQQQAQAVLKSPNSTPTW</sequence>
<dbReference type="EMBL" id="JBHMBW010000002">
    <property type="protein sequence ID" value="MFB9622007.1"/>
    <property type="molecule type" value="Genomic_DNA"/>
</dbReference>
<dbReference type="Proteomes" id="UP001589532">
    <property type="component" value="Unassembled WGS sequence"/>
</dbReference>
<dbReference type="InterPro" id="IPR010998">
    <property type="entry name" value="Integrase_recombinase_N"/>
</dbReference>